<dbReference type="SUPFAM" id="SSF158472">
    <property type="entry name" value="HAMP domain-like"/>
    <property type="match status" value="1"/>
</dbReference>
<comment type="subcellular location">
    <subcellularLocation>
        <location evidence="2">Membrane</location>
    </subcellularLocation>
</comment>
<evidence type="ECO:0000256" key="6">
    <source>
        <dbReference type="ARBA" id="ARBA00022777"/>
    </source>
</evidence>
<dbReference type="Gene3D" id="1.10.287.130">
    <property type="match status" value="1"/>
</dbReference>
<evidence type="ECO:0000313" key="13">
    <source>
        <dbReference type="Proteomes" id="UP001388366"/>
    </source>
</evidence>
<keyword evidence="8" id="KW-1133">Transmembrane helix</keyword>
<keyword evidence="8" id="KW-0812">Transmembrane</keyword>
<gene>
    <name evidence="12" type="ORF">WNY63_10150</name>
</gene>
<dbReference type="Proteomes" id="UP001388366">
    <property type="component" value="Unassembled WGS sequence"/>
</dbReference>
<dbReference type="PROSITE" id="PS50109">
    <property type="entry name" value="HIS_KIN"/>
    <property type="match status" value="1"/>
</dbReference>
<protein>
    <recommendedName>
        <fullName evidence="3">histidine kinase</fullName>
        <ecNumber evidence="3">2.7.13.3</ecNumber>
    </recommendedName>
</protein>
<dbReference type="PANTHER" id="PTHR43047">
    <property type="entry name" value="TWO-COMPONENT HISTIDINE PROTEIN KINASE"/>
    <property type="match status" value="1"/>
</dbReference>
<dbReference type="Gene3D" id="6.10.340.10">
    <property type="match status" value="1"/>
</dbReference>
<dbReference type="CDD" id="cd17546">
    <property type="entry name" value="REC_hyHK_CKI1_RcsC-like"/>
    <property type="match status" value="1"/>
</dbReference>
<dbReference type="CDD" id="cd00082">
    <property type="entry name" value="HisKA"/>
    <property type="match status" value="1"/>
</dbReference>
<comment type="caution">
    <text evidence="12">The sequence shown here is derived from an EMBL/GenBank/DDBJ whole genome shotgun (WGS) entry which is preliminary data.</text>
</comment>
<dbReference type="SUPFAM" id="SSF52172">
    <property type="entry name" value="CheY-like"/>
    <property type="match status" value="1"/>
</dbReference>
<keyword evidence="13" id="KW-1185">Reference proteome</keyword>
<dbReference type="EC" id="2.7.13.3" evidence="3"/>
<dbReference type="SUPFAM" id="SSF47384">
    <property type="entry name" value="Homodimeric domain of signal transducing histidine kinase"/>
    <property type="match status" value="1"/>
</dbReference>
<feature type="domain" description="HAMP" evidence="11">
    <location>
        <begin position="354"/>
        <end position="402"/>
    </location>
</feature>
<dbReference type="SMART" id="SM00304">
    <property type="entry name" value="HAMP"/>
    <property type="match status" value="1"/>
</dbReference>
<evidence type="ECO:0000256" key="1">
    <source>
        <dbReference type="ARBA" id="ARBA00000085"/>
    </source>
</evidence>
<dbReference type="Gene3D" id="3.30.565.10">
    <property type="entry name" value="Histidine kinase-like ATPase, C-terminal domain"/>
    <property type="match status" value="1"/>
</dbReference>
<keyword evidence="8" id="KW-0472">Membrane</keyword>
<keyword evidence="12" id="KW-0067">ATP-binding</keyword>
<dbReference type="InterPro" id="IPR003661">
    <property type="entry name" value="HisK_dim/P_dom"/>
</dbReference>
<dbReference type="CDD" id="cd06225">
    <property type="entry name" value="HAMP"/>
    <property type="match status" value="1"/>
</dbReference>
<evidence type="ECO:0000256" key="7">
    <source>
        <dbReference type="PROSITE-ProRule" id="PRU00169"/>
    </source>
</evidence>
<dbReference type="Gene3D" id="3.40.50.2300">
    <property type="match status" value="1"/>
</dbReference>
<keyword evidence="6" id="KW-0418">Kinase</keyword>
<dbReference type="InterPro" id="IPR005467">
    <property type="entry name" value="His_kinase_dom"/>
</dbReference>
<feature type="modified residue" description="4-aspartylphosphate" evidence="7">
    <location>
        <position position="725"/>
    </location>
</feature>
<dbReference type="Gene3D" id="3.30.450.20">
    <property type="entry name" value="PAS domain"/>
    <property type="match status" value="1"/>
</dbReference>
<comment type="catalytic activity">
    <reaction evidence="1">
        <text>ATP + protein L-histidine = ADP + protein N-phospho-L-histidine.</text>
        <dbReference type="EC" id="2.7.13.3"/>
    </reaction>
</comment>
<dbReference type="SMART" id="SM00387">
    <property type="entry name" value="HATPase_c"/>
    <property type="match status" value="1"/>
</dbReference>
<proteinExistence type="predicted"/>
<dbReference type="InterPro" id="IPR011006">
    <property type="entry name" value="CheY-like_superfamily"/>
</dbReference>
<dbReference type="InterPro" id="IPR001789">
    <property type="entry name" value="Sig_transdc_resp-reg_receiver"/>
</dbReference>
<feature type="domain" description="Histidine kinase" evidence="9">
    <location>
        <begin position="435"/>
        <end position="655"/>
    </location>
</feature>
<dbReference type="SMART" id="SM00388">
    <property type="entry name" value="HisKA"/>
    <property type="match status" value="1"/>
</dbReference>
<dbReference type="CDD" id="cd18773">
    <property type="entry name" value="PDC1_HK_sensor"/>
    <property type="match status" value="1"/>
</dbReference>
<evidence type="ECO:0000259" key="10">
    <source>
        <dbReference type="PROSITE" id="PS50110"/>
    </source>
</evidence>
<keyword evidence="12" id="KW-0547">Nucleotide-binding</keyword>
<dbReference type="Pfam" id="PF02518">
    <property type="entry name" value="HATPase_c"/>
    <property type="match status" value="1"/>
</dbReference>
<dbReference type="InterPro" id="IPR036097">
    <property type="entry name" value="HisK_dim/P_sf"/>
</dbReference>
<evidence type="ECO:0000256" key="8">
    <source>
        <dbReference type="SAM" id="Phobius"/>
    </source>
</evidence>
<dbReference type="SUPFAM" id="SSF55874">
    <property type="entry name" value="ATPase domain of HSP90 chaperone/DNA topoisomerase II/histidine kinase"/>
    <property type="match status" value="1"/>
</dbReference>
<dbReference type="PROSITE" id="PS50110">
    <property type="entry name" value="RESPONSE_REGULATORY"/>
    <property type="match status" value="1"/>
</dbReference>
<sequence length="794" mass="88392">MQLKTRLITVLLISSLLPLLVVFVLVSIQGTEQAERLSIVAAQAKVSNAAGIFDRYFIERKAEISMLAKDSRIKSMQFVNMRDYLISEKKQGSGSYEKFIVGEIDGSFYNTEGGNSFQNLKRTFDDSIANSKPRSIKKRDYWLTTVGENTANDPVIFVSEPMISYTTGVRQIVISSSILNDEKQVVGLIGGSIGWNEIERLIQAVQTQVMNSFDDGVRFMLVSNSGIYMYHWEADKIIQLLKKNERWVLNNIGEKVSVKLRVTQEPNEEMNHIGVRMVAGHSGFAEIFNSKTEEKEHIFFSPISSAGYSIAVVIPNKLIFSRIKELQKTLWIIFSIVLVAALFIAIRLSVRLYAPIHNLTQASHALSLGDYSVKIASSGKDELGELSRVFISMRDELSMREGQLEKRVEERTKAFEIATGKASDALTAKSRFLANMSHEIRTPLNGVLGTLQLLQTAPGLKEDEVLLVNTGVTSATHLLSLINDILDISKLEQGKLKADNSVFTLQQLQDEVFAIVQPLAIKKSIIIQWHSDNHTLSVYSDKTRLKQILVNLIGNSIKFSQLGNVNVTINTQKEGADLTLQCVVKDSGIGIKDDQLADIFEPFSQADNSTTRVYGGSGLGLSLCKELVEMLGGKITIHSEFGKGTEVIFSILTVEKNENKIENTDPMLDFSNVSATVLVVEDNMVNQLVIKAMLLKLNLDVVIANDGLIALDILQQQDFDIVLMDMHMPNLDGVSATKIIRENKKWKNLPIIAITANVMQEDVNACFQAGMDDYLSKPIEFNLLASLLSRWLKT</sequence>
<organism evidence="12 13">
    <name type="scientific">Pseudoalteromonas neustonica</name>
    <dbReference type="NCBI Taxonomy" id="1840331"/>
    <lineage>
        <taxon>Bacteria</taxon>
        <taxon>Pseudomonadati</taxon>
        <taxon>Pseudomonadota</taxon>
        <taxon>Gammaproteobacteria</taxon>
        <taxon>Alteromonadales</taxon>
        <taxon>Pseudoalteromonadaceae</taxon>
        <taxon>Pseudoalteromonas</taxon>
    </lineage>
</organism>
<evidence type="ECO:0000256" key="2">
    <source>
        <dbReference type="ARBA" id="ARBA00004370"/>
    </source>
</evidence>
<dbReference type="SMART" id="SM00448">
    <property type="entry name" value="REC"/>
    <property type="match status" value="1"/>
</dbReference>
<keyword evidence="4 7" id="KW-0597">Phosphoprotein</keyword>
<feature type="transmembrane region" description="Helical" evidence="8">
    <location>
        <begin position="298"/>
        <end position="318"/>
    </location>
</feature>
<accession>A0ABU9U236</accession>
<dbReference type="PROSITE" id="PS50885">
    <property type="entry name" value="HAMP"/>
    <property type="match status" value="1"/>
</dbReference>
<dbReference type="RefSeq" id="WP_054453439.1">
    <property type="nucleotide sequence ID" value="NZ_JBBMQU010000015.1"/>
</dbReference>
<dbReference type="PRINTS" id="PR00344">
    <property type="entry name" value="BCTRLSENSOR"/>
</dbReference>
<dbReference type="Pfam" id="PF00072">
    <property type="entry name" value="Response_reg"/>
    <property type="match status" value="1"/>
</dbReference>
<evidence type="ECO:0000259" key="9">
    <source>
        <dbReference type="PROSITE" id="PS50109"/>
    </source>
</evidence>
<dbReference type="CDD" id="cd16922">
    <property type="entry name" value="HATPase_EvgS-ArcB-TorS-like"/>
    <property type="match status" value="1"/>
</dbReference>
<evidence type="ECO:0000256" key="4">
    <source>
        <dbReference type="ARBA" id="ARBA00022553"/>
    </source>
</evidence>
<dbReference type="InterPro" id="IPR003660">
    <property type="entry name" value="HAMP_dom"/>
</dbReference>
<evidence type="ECO:0000256" key="3">
    <source>
        <dbReference type="ARBA" id="ARBA00012438"/>
    </source>
</evidence>
<dbReference type="GO" id="GO:0005524">
    <property type="term" value="F:ATP binding"/>
    <property type="evidence" value="ECO:0007669"/>
    <property type="project" value="UniProtKB-KW"/>
</dbReference>
<name>A0ABU9U236_9GAMM</name>
<dbReference type="InterPro" id="IPR003594">
    <property type="entry name" value="HATPase_dom"/>
</dbReference>
<dbReference type="Pfam" id="PF00672">
    <property type="entry name" value="HAMP"/>
    <property type="match status" value="1"/>
</dbReference>
<feature type="domain" description="Response regulatory" evidence="10">
    <location>
        <begin position="676"/>
        <end position="792"/>
    </location>
</feature>
<feature type="transmembrane region" description="Helical" evidence="8">
    <location>
        <begin position="330"/>
        <end position="350"/>
    </location>
</feature>
<keyword evidence="5" id="KW-0808">Transferase</keyword>
<evidence type="ECO:0000256" key="5">
    <source>
        <dbReference type="ARBA" id="ARBA00022679"/>
    </source>
</evidence>
<dbReference type="EMBL" id="JBBMQU010000015">
    <property type="protein sequence ID" value="MEM5551090.1"/>
    <property type="molecule type" value="Genomic_DNA"/>
</dbReference>
<dbReference type="InterPro" id="IPR004358">
    <property type="entry name" value="Sig_transdc_His_kin-like_C"/>
</dbReference>
<dbReference type="Pfam" id="PF00512">
    <property type="entry name" value="HisKA"/>
    <property type="match status" value="1"/>
</dbReference>
<dbReference type="InterPro" id="IPR036890">
    <property type="entry name" value="HATPase_C_sf"/>
</dbReference>
<evidence type="ECO:0000313" key="12">
    <source>
        <dbReference type="EMBL" id="MEM5551090.1"/>
    </source>
</evidence>
<reference evidence="12 13" key="1">
    <citation type="submission" date="2024-03" db="EMBL/GenBank/DDBJ databases">
        <title>Community enrichment and isolation of bacterial strains for fucoidan degradation.</title>
        <authorList>
            <person name="Sichert A."/>
        </authorList>
    </citation>
    <scope>NUCLEOTIDE SEQUENCE [LARGE SCALE GENOMIC DNA]</scope>
    <source>
        <strain evidence="12 13">AS81</strain>
    </source>
</reference>
<evidence type="ECO:0000259" key="11">
    <source>
        <dbReference type="PROSITE" id="PS50885"/>
    </source>
</evidence>